<organism evidence="1 2">
    <name type="scientific">Xenorhabdus poinarii G6</name>
    <dbReference type="NCBI Taxonomy" id="1354304"/>
    <lineage>
        <taxon>Bacteria</taxon>
        <taxon>Pseudomonadati</taxon>
        <taxon>Pseudomonadota</taxon>
        <taxon>Gammaproteobacteria</taxon>
        <taxon>Enterobacterales</taxon>
        <taxon>Morganellaceae</taxon>
        <taxon>Xenorhabdus</taxon>
    </lineage>
</organism>
<dbReference type="AlphaFoldDB" id="A0A068R277"/>
<dbReference type="EMBL" id="FO704551">
    <property type="protein sequence ID" value="CDG21026.1"/>
    <property type="molecule type" value="Genomic_DNA"/>
</dbReference>
<evidence type="ECO:0008006" key="3">
    <source>
        <dbReference type="Google" id="ProtNLM"/>
    </source>
</evidence>
<keyword evidence="2" id="KW-1185">Reference proteome</keyword>
<proteinExistence type="predicted"/>
<dbReference type="STRING" id="1354304.XPG1_1371"/>
<name>A0A068R277_9GAMM</name>
<accession>A0A068R277</accession>
<dbReference type="KEGG" id="xpo:XPG1_1371"/>
<dbReference type="RefSeq" id="WP_045958298.1">
    <property type="nucleotide sequence ID" value="NZ_FO704551.1"/>
</dbReference>
<dbReference type="OrthoDB" id="8611678at2"/>
<dbReference type="HOGENOM" id="CLU_130458_0_0_6"/>
<gene>
    <name evidence="1" type="ORF">XPG1_1371</name>
</gene>
<evidence type="ECO:0000313" key="1">
    <source>
        <dbReference type="EMBL" id="CDG21026.1"/>
    </source>
</evidence>
<evidence type="ECO:0000313" key="2">
    <source>
        <dbReference type="Proteomes" id="UP000032735"/>
    </source>
</evidence>
<reference evidence="1 2" key="1">
    <citation type="submission" date="2013-07" db="EMBL/GenBank/DDBJ databases">
        <authorList>
            <person name="Genoscope - CEA"/>
        </authorList>
    </citation>
    <scope>NUCLEOTIDE SEQUENCE [LARGE SCALE GENOMIC DNA]</scope>
    <source>
        <strain evidence="1 2">G6</strain>
    </source>
</reference>
<protein>
    <recommendedName>
        <fullName evidence="3">Phage protein</fullName>
    </recommendedName>
</protein>
<dbReference type="Proteomes" id="UP000032735">
    <property type="component" value="Chromosome"/>
</dbReference>
<sequence>MAKHIHADLMMKAAEIAQENENWGEHFQWRENTGEEWRGCGACFSFWSSHEYRLKPRTIKIGKYDIPEPVREPLAAGQRYYIPNICMVTTSYTWNWVGNSIDTSFLENGLIHLDRESAEIHARALIALTAK</sequence>